<organism evidence="1 3">
    <name type="scientific">Eubacterium ramulus</name>
    <dbReference type="NCBI Taxonomy" id="39490"/>
    <lineage>
        <taxon>Bacteria</taxon>
        <taxon>Bacillati</taxon>
        <taxon>Bacillota</taxon>
        <taxon>Clostridia</taxon>
        <taxon>Eubacteriales</taxon>
        <taxon>Eubacteriaceae</taxon>
        <taxon>Eubacterium</taxon>
    </lineage>
</organism>
<evidence type="ECO:0000313" key="2">
    <source>
        <dbReference type="EMBL" id="MSD15037.1"/>
    </source>
</evidence>
<dbReference type="STRING" id="39490.ERS852448_02900"/>
<evidence type="ECO:0000313" key="3">
    <source>
        <dbReference type="Proteomes" id="UP000095492"/>
    </source>
</evidence>
<dbReference type="AlphaFoldDB" id="A0A173VJA7"/>
<dbReference type="Proteomes" id="UP000095492">
    <property type="component" value="Unassembled WGS sequence"/>
</dbReference>
<dbReference type="Pfam" id="PF07505">
    <property type="entry name" value="DUF5131"/>
    <property type="match status" value="1"/>
</dbReference>
<name>A0A173VJA7_EUBRA</name>
<proteinExistence type="predicted"/>
<evidence type="ECO:0000313" key="4">
    <source>
        <dbReference type="Proteomes" id="UP000431304"/>
    </source>
</evidence>
<dbReference type="GeneID" id="42785344"/>
<reference evidence="2 4" key="2">
    <citation type="journal article" date="2019" name="Nat. Med.">
        <title>A library of human gut bacterial isolates paired with longitudinal multiomics data enables mechanistic microbiome research.</title>
        <authorList>
            <person name="Poyet M."/>
            <person name="Groussin M."/>
            <person name="Gibbons S.M."/>
            <person name="Avila-Pacheco J."/>
            <person name="Jiang X."/>
            <person name="Kearney S.M."/>
            <person name="Perrotta A.R."/>
            <person name="Berdy B."/>
            <person name="Zhao S."/>
            <person name="Lieberman T.D."/>
            <person name="Swanson P.K."/>
            <person name="Smith M."/>
            <person name="Roesemann S."/>
            <person name="Alexander J.E."/>
            <person name="Rich S.A."/>
            <person name="Livny J."/>
            <person name="Vlamakis H."/>
            <person name="Clish C."/>
            <person name="Bullock K."/>
            <person name="Deik A."/>
            <person name="Scott J."/>
            <person name="Pierce K.A."/>
            <person name="Xavier R.J."/>
            <person name="Alm E.J."/>
        </authorList>
    </citation>
    <scope>NUCLEOTIDE SEQUENCE [LARGE SCALE GENOMIC DNA]</scope>
    <source>
        <strain evidence="2 4">BIOML-A3</strain>
    </source>
</reference>
<dbReference type="EMBL" id="WKRA01000003">
    <property type="protein sequence ID" value="MSD15037.1"/>
    <property type="molecule type" value="Genomic_DNA"/>
</dbReference>
<protein>
    <submittedName>
        <fullName evidence="1">Bacteriophage protein gp37</fullName>
    </submittedName>
    <submittedName>
        <fullName evidence="2">Radical SAM mobile pair protein A</fullName>
    </submittedName>
</protein>
<dbReference type="EMBL" id="CYYA01000030">
    <property type="protein sequence ID" value="CUN26187.1"/>
    <property type="molecule type" value="Genomic_DNA"/>
</dbReference>
<dbReference type="NCBIfam" id="TIGR04471">
    <property type="entry name" value="rSAM_mob_pairA"/>
    <property type="match status" value="1"/>
</dbReference>
<dbReference type="RefSeq" id="WP_021737746.1">
    <property type="nucleotide sequence ID" value="NZ_CABKSU010000010.1"/>
</dbReference>
<evidence type="ECO:0000313" key="1">
    <source>
        <dbReference type="EMBL" id="CUN26187.1"/>
    </source>
</evidence>
<accession>A0A173VJA7</accession>
<dbReference type="Proteomes" id="UP000431304">
    <property type="component" value="Unassembled WGS sequence"/>
</dbReference>
<gene>
    <name evidence="1" type="ORF">ERS852448_02900</name>
    <name evidence="2" type="ORF">GKE72_02910</name>
</gene>
<reference evidence="1 3" key="1">
    <citation type="submission" date="2015-09" db="EMBL/GenBank/DDBJ databases">
        <authorList>
            <consortium name="Pathogen Informatics"/>
        </authorList>
    </citation>
    <scope>NUCLEOTIDE SEQUENCE [LARGE SCALE GENOMIC DNA]</scope>
    <source>
        <strain evidence="1 3">2789STDY5608891</strain>
    </source>
</reference>
<dbReference type="InterPro" id="IPR011101">
    <property type="entry name" value="DUF5131"/>
</dbReference>
<dbReference type="PROSITE" id="PS51257">
    <property type="entry name" value="PROKAR_LIPOPROTEIN"/>
    <property type="match status" value="1"/>
</dbReference>
<dbReference type="InterPro" id="IPR031010">
    <property type="entry name" value="rSAM_mob_pairA"/>
</dbReference>
<sequence>MSICIKDQIQNMNIVIGCTVGCAYCYAHNNVKRWHMIDDFADPEFFPGKLKMMEKKRPQNFLLTGMSDLSGWKPEWRDEVFAKIRENPQHQFLFLTKRPDLLDFDTDLENAWFGITVTRKAELWRIDALRKNVRAKHYHVTFEPLFDDPGTVDLSGINWIVVGTMTGAQSRKIHTEPEWAWSLTNQAHKLGIPVFMKEDLVPIIGDENMIQEMPEEFNKVLEVQKSWKK</sequence>
<dbReference type="OrthoDB" id="9787478at2"/>